<dbReference type="EMBL" id="CP064795">
    <property type="protein sequence ID" value="QPG06409.1"/>
    <property type="molecule type" value="Genomic_DNA"/>
</dbReference>
<protein>
    <recommendedName>
        <fullName evidence="3">Capsular polysaccharide synthesis protein</fullName>
    </recommendedName>
</protein>
<dbReference type="InterPro" id="IPR008441">
    <property type="entry name" value="AfumC-like_glycosyl_Trfase"/>
</dbReference>
<reference evidence="1 2" key="1">
    <citation type="submission" date="2020-11" db="EMBL/GenBank/DDBJ databases">
        <title>Complete genome sequence for Salinimonas sp. strain G2-b.</title>
        <authorList>
            <person name="Park S.-J."/>
        </authorList>
    </citation>
    <scope>NUCLEOTIDE SEQUENCE [LARGE SCALE GENOMIC DNA]</scope>
    <source>
        <strain evidence="1 2">G2-b</strain>
    </source>
</reference>
<dbReference type="PANTHER" id="PTHR32385">
    <property type="entry name" value="MANNOSYL PHOSPHORYLINOSITOL CERAMIDE SYNTHASE"/>
    <property type="match status" value="1"/>
</dbReference>
<accession>A0A7S9HDQ3</accession>
<dbReference type="GO" id="GO:0016020">
    <property type="term" value="C:membrane"/>
    <property type="evidence" value="ECO:0007669"/>
    <property type="project" value="GOC"/>
</dbReference>
<name>A0A7S9HDQ3_9ALTE</name>
<evidence type="ECO:0000313" key="2">
    <source>
        <dbReference type="Proteomes" id="UP000595095"/>
    </source>
</evidence>
<dbReference type="Pfam" id="PF05704">
    <property type="entry name" value="Caps_synth"/>
    <property type="match status" value="1"/>
</dbReference>
<dbReference type="AlphaFoldDB" id="A0A7S9HDQ3"/>
<gene>
    <name evidence="1" type="ORF">IT774_04245</name>
</gene>
<dbReference type="GO" id="GO:0051999">
    <property type="term" value="P:mannosyl-inositol phosphorylceramide biosynthetic process"/>
    <property type="evidence" value="ECO:0007669"/>
    <property type="project" value="TreeGrafter"/>
</dbReference>
<dbReference type="GO" id="GO:0000030">
    <property type="term" value="F:mannosyltransferase activity"/>
    <property type="evidence" value="ECO:0007669"/>
    <property type="project" value="TreeGrafter"/>
</dbReference>
<dbReference type="PANTHER" id="PTHR32385:SF15">
    <property type="entry name" value="INOSITOL PHOSPHOCERAMIDE MANNOSYLTRANSFERASE 1"/>
    <property type="match status" value="1"/>
</dbReference>
<evidence type="ECO:0008006" key="3">
    <source>
        <dbReference type="Google" id="ProtNLM"/>
    </source>
</evidence>
<dbReference type="KEGG" id="smaa:IT774_04245"/>
<dbReference type="SUPFAM" id="SSF53448">
    <property type="entry name" value="Nucleotide-diphospho-sugar transferases"/>
    <property type="match status" value="1"/>
</dbReference>
<keyword evidence="2" id="KW-1185">Reference proteome</keyword>
<dbReference type="RefSeq" id="WP_195811485.1">
    <property type="nucleotide sequence ID" value="NZ_CP064795.1"/>
</dbReference>
<organism evidence="1 2">
    <name type="scientific">Salinimonas marina</name>
    <dbReference type="NCBI Taxonomy" id="2785918"/>
    <lineage>
        <taxon>Bacteria</taxon>
        <taxon>Pseudomonadati</taxon>
        <taxon>Pseudomonadota</taxon>
        <taxon>Gammaproteobacteria</taxon>
        <taxon>Alteromonadales</taxon>
        <taxon>Alteromonadaceae</taxon>
        <taxon>Alteromonas/Salinimonas group</taxon>
        <taxon>Salinimonas</taxon>
    </lineage>
</organism>
<evidence type="ECO:0000313" key="1">
    <source>
        <dbReference type="EMBL" id="QPG06409.1"/>
    </source>
</evidence>
<dbReference type="Proteomes" id="UP000595095">
    <property type="component" value="Chromosome"/>
</dbReference>
<dbReference type="InterPro" id="IPR029044">
    <property type="entry name" value="Nucleotide-diphossugar_trans"/>
</dbReference>
<dbReference type="Gene3D" id="3.90.550.20">
    <property type="match status" value="1"/>
</dbReference>
<proteinExistence type="predicted"/>
<dbReference type="InterPro" id="IPR051706">
    <property type="entry name" value="Glycosyltransferase_domain"/>
</dbReference>
<sequence>MIDPEGIPRTTPIEKWRHRRFVGQQHRRDKANQRKLGLDTFSDDWSQLRSDSTTGWPPRRLWILWLQSESQAPPLVTRCINSWRDLNPGWQVEVLDERSLSRWIELPKFPPGTSLNHMANIIRLRLLVRYGGIWTDATTLCLRPLDDWIGCAYASGMFAFARPQPVRSLANWFIASAPEATLTKAWQRWSESYVLSGKRPQSYFWSHHTFDWLLQRSPYLHGLWSQTPQVSARGPHVFQRLLDGHLDGAELPDMAELAQVPLAKLNHKKGYTVEAVDGLLNKYGLIPNG</sequence>